<dbReference type="Proteomes" id="UP000199645">
    <property type="component" value="Unassembled WGS sequence"/>
</dbReference>
<sequence length="348" mass="38120">MVDQHTRSVAERELGLLRVNEARSIDTTEQRLRELATDPIRPVRLWTARNPNTPPNAVAILLQDADRGVRNEALYHLRAPAAALEVLARREAEAAELPNATTHKRHVVAHHPNTPLPLRDELIAAGVCPGRLCGIPAELVRRAEFFCRRGGGSPYAEQEKPGTSRLPEDVAGIAPDAPAEGETDWLSILRALDEPGRMGSAVGLEFPSDFDPATTQTRFDQLAEGLSAAFGCPLPGGQGPREDAAFFGVIRIPAEVTRTYDRGSGLAVVLSNFGALTACLPYRVGPASDAARTPPVHQEDYRLIEQVSAQAQLWLVPGHILKMPYEGPNQWVFGSAEASWYWRFFDYL</sequence>
<dbReference type="RefSeq" id="WP_143133946.1">
    <property type="nucleotide sequence ID" value="NZ_BOMT01000052.1"/>
</dbReference>
<dbReference type="STRING" id="35752.SAMN05421541_109426"/>
<accession>A0A1I2IA33</accession>
<dbReference type="Gene3D" id="1.25.10.10">
    <property type="entry name" value="Leucine-rich Repeat Variant"/>
    <property type="match status" value="1"/>
</dbReference>
<protein>
    <submittedName>
        <fullName evidence="1">Uncharacterized protein</fullName>
    </submittedName>
</protein>
<dbReference type="OrthoDB" id="3283561at2"/>
<dbReference type="EMBL" id="FONV01000009">
    <property type="protein sequence ID" value="SFF38523.1"/>
    <property type="molecule type" value="Genomic_DNA"/>
</dbReference>
<proteinExistence type="predicted"/>
<dbReference type="InterPro" id="IPR011989">
    <property type="entry name" value="ARM-like"/>
</dbReference>
<name>A0A1I2IA33_9ACTN</name>
<organism evidence="1 2">
    <name type="scientific">Actinoplanes philippinensis</name>
    <dbReference type="NCBI Taxonomy" id="35752"/>
    <lineage>
        <taxon>Bacteria</taxon>
        <taxon>Bacillati</taxon>
        <taxon>Actinomycetota</taxon>
        <taxon>Actinomycetes</taxon>
        <taxon>Micromonosporales</taxon>
        <taxon>Micromonosporaceae</taxon>
        <taxon>Actinoplanes</taxon>
    </lineage>
</organism>
<gene>
    <name evidence="1" type="ORF">SAMN05421541_109426</name>
</gene>
<evidence type="ECO:0000313" key="1">
    <source>
        <dbReference type="EMBL" id="SFF38523.1"/>
    </source>
</evidence>
<reference evidence="1 2" key="1">
    <citation type="submission" date="2016-10" db="EMBL/GenBank/DDBJ databases">
        <authorList>
            <person name="de Groot N.N."/>
        </authorList>
    </citation>
    <scope>NUCLEOTIDE SEQUENCE [LARGE SCALE GENOMIC DNA]</scope>
    <source>
        <strain evidence="1 2">DSM 43019</strain>
    </source>
</reference>
<keyword evidence="2" id="KW-1185">Reference proteome</keyword>
<evidence type="ECO:0000313" key="2">
    <source>
        <dbReference type="Proteomes" id="UP000199645"/>
    </source>
</evidence>
<dbReference type="AlphaFoldDB" id="A0A1I2IA33"/>